<dbReference type="VEuPathDB" id="FungiDB:QG37_04686"/>
<organism evidence="1 2">
    <name type="scientific">Candidozyma auris</name>
    <name type="common">Yeast</name>
    <name type="synonym">Candida auris</name>
    <dbReference type="NCBI Taxonomy" id="498019"/>
    <lineage>
        <taxon>Eukaryota</taxon>
        <taxon>Fungi</taxon>
        <taxon>Dikarya</taxon>
        <taxon>Ascomycota</taxon>
        <taxon>Saccharomycotina</taxon>
        <taxon>Pichiomycetes</taxon>
        <taxon>Metschnikowiaceae</taxon>
        <taxon>Candidozyma</taxon>
    </lineage>
</organism>
<proteinExistence type="predicted"/>
<name>A0A0L0NX43_CANAR</name>
<comment type="caution">
    <text evidence="1">The sequence shown here is derived from an EMBL/GenBank/DDBJ whole genome shotgun (WGS) entry which is preliminary data.</text>
</comment>
<dbReference type="AlphaFoldDB" id="A0A0L0NX43"/>
<dbReference type="EMBL" id="LGST01000031">
    <property type="protein sequence ID" value="KND98776.1"/>
    <property type="molecule type" value="Genomic_DNA"/>
</dbReference>
<accession>A0A0L0NX43</accession>
<protein>
    <submittedName>
        <fullName evidence="1">Uncharacterized protein</fullName>
    </submittedName>
</protein>
<dbReference type="Proteomes" id="UP000037122">
    <property type="component" value="Unassembled WGS sequence"/>
</dbReference>
<gene>
    <name evidence="1" type="ORF">QG37_04686</name>
</gene>
<reference evidence="2" key="1">
    <citation type="journal article" date="2015" name="BMC Genomics">
        <title>Draft genome of a commonly misdiagnosed multidrug resistant pathogen Candida auris.</title>
        <authorList>
            <person name="Chatterjee S."/>
            <person name="Alampalli S.V."/>
            <person name="Nageshan R.K."/>
            <person name="Chettiar S.T."/>
            <person name="Joshi S."/>
            <person name="Tatu U.S."/>
        </authorList>
    </citation>
    <scope>NUCLEOTIDE SEQUENCE [LARGE SCALE GENOMIC DNA]</scope>
    <source>
        <strain evidence="2">6684</strain>
    </source>
</reference>
<evidence type="ECO:0000313" key="2">
    <source>
        <dbReference type="Proteomes" id="UP000037122"/>
    </source>
</evidence>
<evidence type="ECO:0000313" key="1">
    <source>
        <dbReference type="EMBL" id="KND98776.1"/>
    </source>
</evidence>
<sequence length="39" mass="4463">MVVSAERMAAKKAKGNCKINLRGDHILMEDKKKKKEIYS</sequence>